<sequence>MKKNSLFFPTLILIIFAYFLYRFDVFFKLKEIIKNLDPIYLIFSLFFYLLTYIFRAKRFSIIFPSISTQDLAAVMGIHTFFNNILPFRSGEASFPIILKKLFGVDATISSVALLFIRILDLIVLSLFFLTSVLFVATKSKELLWIPVITISILILLLYLGFKLLKKFRGRFLIIGTVFSFVQTFISFRAVGKILSYSFLTWLFKFVSFFFILKAGKIELNFFKTVFVSTFGEVTTILPIHSFGGFGTYEAGLVGGFSLIGVKVSYALTIAFYFHLLLLLMSGILALVGWFYLSKKLKRKEY</sequence>
<dbReference type="InterPro" id="IPR022791">
    <property type="entry name" value="L-PG_synthase/AglD"/>
</dbReference>
<name>F0S0X9_DESTD</name>
<feature type="transmembrane region" description="Helical" evidence="6">
    <location>
        <begin position="6"/>
        <end position="27"/>
    </location>
</feature>
<organism evidence="7 8">
    <name type="scientific">Desulfurobacterium thermolithotrophum (strain DSM 11699 / BSA)</name>
    <dbReference type="NCBI Taxonomy" id="868864"/>
    <lineage>
        <taxon>Bacteria</taxon>
        <taxon>Pseudomonadati</taxon>
        <taxon>Aquificota</taxon>
        <taxon>Aquificia</taxon>
        <taxon>Desulfurobacteriales</taxon>
        <taxon>Desulfurobacteriaceae</taxon>
        <taxon>Desulfurobacterium</taxon>
    </lineage>
</organism>
<evidence type="ECO:0000256" key="1">
    <source>
        <dbReference type="ARBA" id="ARBA00004651"/>
    </source>
</evidence>
<evidence type="ECO:0000256" key="2">
    <source>
        <dbReference type="ARBA" id="ARBA00022475"/>
    </source>
</evidence>
<evidence type="ECO:0000313" key="7">
    <source>
        <dbReference type="EMBL" id="ADY72783.1"/>
    </source>
</evidence>
<dbReference type="EMBL" id="CP002543">
    <property type="protein sequence ID" value="ADY72783.1"/>
    <property type="molecule type" value="Genomic_DNA"/>
</dbReference>
<dbReference type="RefSeq" id="WP_013637743.1">
    <property type="nucleotide sequence ID" value="NC_015185.1"/>
</dbReference>
<evidence type="ECO:0000256" key="4">
    <source>
        <dbReference type="ARBA" id="ARBA00022989"/>
    </source>
</evidence>
<gene>
    <name evidence="7" type="ordered locus">Dester_0125</name>
</gene>
<feature type="transmembrane region" description="Helical" evidence="6">
    <location>
        <begin position="193"/>
        <end position="212"/>
    </location>
</feature>
<keyword evidence="8" id="KW-1185">Reference proteome</keyword>
<evidence type="ECO:0008006" key="9">
    <source>
        <dbReference type="Google" id="ProtNLM"/>
    </source>
</evidence>
<feature type="transmembrane region" description="Helical" evidence="6">
    <location>
        <begin position="106"/>
        <end position="136"/>
    </location>
</feature>
<proteinExistence type="predicted"/>
<reference evidence="8" key="2">
    <citation type="submission" date="2011-02" db="EMBL/GenBank/DDBJ databases">
        <title>The complete genome of Desulfurobacterium thermolithotrophum DSM 11699.</title>
        <authorList>
            <consortium name="US DOE Joint Genome Institute (JGI-PGF)"/>
            <person name="Lucas S."/>
            <person name="Copeland A."/>
            <person name="Lapidus A."/>
            <person name="Bruce D."/>
            <person name="Goodwin L."/>
            <person name="Pitluck S."/>
            <person name="Kyrpides N."/>
            <person name="Mavromatis K."/>
            <person name="Pagani I."/>
            <person name="Ivanova N."/>
            <person name="Mikhailova N."/>
            <person name="Daligault H."/>
            <person name="Detter J.C."/>
            <person name="Tapia R."/>
            <person name="Han C."/>
            <person name="Land M."/>
            <person name="Hauser L."/>
            <person name="Markowitz V."/>
            <person name="Cheng J.-F."/>
            <person name="Hugenholtz P."/>
            <person name="Woyke T."/>
            <person name="Wu D."/>
            <person name="Spring S."/>
            <person name="Brambilla E."/>
            <person name="Klenk H.-P."/>
            <person name="Eisen J.A."/>
        </authorList>
    </citation>
    <scope>NUCLEOTIDE SEQUENCE [LARGE SCALE GENOMIC DNA]</scope>
    <source>
        <strain evidence="8">DSM 11699 / BSA</strain>
    </source>
</reference>
<feature type="transmembrane region" description="Helical" evidence="6">
    <location>
        <begin position="265"/>
        <end position="292"/>
    </location>
</feature>
<evidence type="ECO:0000313" key="8">
    <source>
        <dbReference type="Proteomes" id="UP000007102"/>
    </source>
</evidence>
<feature type="transmembrane region" description="Helical" evidence="6">
    <location>
        <begin position="39"/>
        <end position="55"/>
    </location>
</feature>
<keyword evidence="2" id="KW-1003">Cell membrane</keyword>
<dbReference type="PANTHER" id="PTHR39087:SF2">
    <property type="entry name" value="UPF0104 MEMBRANE PROTEIN MJ1595"/>
    <property type="match status" value="1"/>
</dbReference>
<evidence type="ECO:0000256" key="3">
    <source>
        <dbReference type="ARBA" id="ARBA00022692"/>
    </source>
</evidence>
<keyword evidence="4 6" id="KW-1133">Transmembrane helix</keyword>
<feature type="transmembrane region" description="Helical" evidence="6">
    <location>
        <begin position="142"/>
        <end position="159"/>
    </location>
</feature>
<evidence type="ECO:0000256" key="5">
    <source>
        <dbReference type="ARBA" id="ARBA00023136"/>
    </source>
</evidence>
<dbReference type="KEGG" id="dte:Dester_0125"/>
<dbReference type="Pfam" id="PF03706">
    <property type="entry name" value="LPG_synthase_TM"/>
    <property type="match status" value="1"/>
</dbReference>
<feature type="transmembrane region" description="Helical" evidence="6">
    <location>
        <begin position="171"/>
        <end position="187"/>
    </location>
</feature>
<reference evidence="7 8" key="1">
    <citation type="journal article" date="2011" name="Stand. Genomic Sci.">
        <title>Complete genome sequence of the thermophilic sulfur-reducer Desulfurobacterium thermolithotrophum type strain (BSA(T)) from a deep-sea hydrothermal vent.</title>
        <authorList>
            <person name="Goker M."/>
            <person name="Daligault H."/>
            <person name="Mwirichia R."/>
            <person name="Lapidus A."/>
            <person name="Lucas S."/>
            <person name="Deshpande S."/>
            <person name="Pagani I."/>
            <person name="Tapia R."/>
            <person name="Cheng J.F."/>
            <person name="Goodwin L."/>
            <person name="Pitluck S."/>
            <person name="Liolios K."/>
            <person name="Ivanova N."/>
            <person name="Mavromatis K."/>
            <person name="Mikhailova N."/>
            <person name="Pati A."/>
            <person name="Chen A."/>
            <person name="Palaniappan K."/>
            <person name="Han C."/>
            <person name="Land M."/>
            <person name="Hauser L."/>
            <person name="Pan C."/>
            <person name="Brambilla E.M."/>
            <person name="Rohde M."/>
            <person name="Spring S."/>
            <person name="Sikorski J."/>
            <person name="Wirth R."/>
            <person name="Detter J.C."/>
            <person name="Woyke T."/>
            <person name="Bristow J."/>
            <person name="Eisen J.A."/>
            <person name="Markowitz V."/>
            <person name="Hugenholtz P."/>
            <person name="Kyrpides N.C."/>
            <person name="Klenk H.P."/>
        </authorList>
    </citation>
    <scope>NUCLEOTIDE SEQUENCE [LARGE SCALE GENOMIC DNA]</scope>
    <source>
        <strain evidence="8">DSM 11699 / BSA</strain>
    </source>
</reference>
<dbReference type="STRING" id="868864.Dester_0125"/>
<dbReference type="Proteomes" id="UP000007102">
    <property type="component" value="Chromosome"/>
</dbReference>
<dbReference type="GO" id="GO:0005886">
    <property type="term" value="C:plasma membrane"/>
    <property type="evidence" value="ECO:0007669"/>
    <property type="project" value="UniProtKB-SubCell"/>
</dbReference>
<keyword evidence="5 6" id="KW-0472">Membrane</keyword>
<keyword evidence="3 6" id="KW-0812">Transmembrane</keyword>
<evidence type="ECO:0000256" key="6">
    <source>
        <dbReference type="SAM" id="Phobius"/>
    </source>
</evidence>
<dbReference type="InParanoid" id="F0S0X9"/>
<comment type="subcellular location">
    <subcellularLocation>
        <location evidence="1">Cell membrane</location>
        <topology evidence="1">Multi-pass membrane protein</topology>
    </subcellularLocation>
</comment>
<dbReference type="OrthoDB" id="421014at2"/>
<accession>F0S0X9</accession>
<dbReference type="AlphaFoldDB" id="F0S0X9"/>
<dbReference type="PANTHER" id="PTHR39087">
    <property type="entry name" value="UPF0104 MEMBRANE PROTEIN MJ1595"/>
    <property type="match status" value="1"/>
</dbReference>
<protein>
    <recommendedName>
        <fullName evidence="9">Lysylphosphatidylglycerol synthetase/UPF0104</fullName>
    </recommendedName>
</protein>
<dbReference type="eggNOG" id="COG0392">
    <property type="taxonomic scope" value="Bacteria"/>
</dbReference>
<dbReference type="HOGENOM" id="CLU_048072_3_2_0"/>
<feature type="transmembrane region" description="Helical" evidence="6">
    <location>
        <begin position="224"/>
        <end position="245"/>
    </location>
</feature>